<dbReference type="PANTHER" id="PTHR46211">
    <property type="entry name" value="GLYCEROPHOSPHORYL DIESTER PHOSPHODIESTERASE"/>
    <property type="match status" value="1"/>
</dbReference>
<dbReference type="HOGENOM" id="CLU_728258_0_0_1"/>
<dbReference type="InterPro" id="IPR030395">
    <property type="entry name" value="GP_PDE_dom"/>
</dbReference>
<protein>
    <recommendedName>
        <fullName evidence="2">GP-PDE domain-containing protein</fullName>
    </recommendedName>
</protein>
<dbReference type="CDD" id="cd08556">
    <property type="entry name" value="GDPD"/>
    <property type="match status" value="1"/>
</dbReference>
<dbReference type="InterPro" id="IPR017946">
    <property type="entry name" value="PLC-like_Pdiesterase_TIM-brl"/>
</dbReference>
<evidence type="ECO:0000259" key="2">
    <source>
        <dbReference type="PROSITE" id="PS51704"/>
    </source>
</evidence>
<dbReference type="KEGG" id="nve:5519209"/>
<dbReference type="InParanoid" id="A7RNE3"/>
<reference evidence="3 4" key="1">
    <citation type="journal article" date="2007" name="Science">
        <title>Sea anemone genome reveals ancestral eumetazoan gene repertoire and genomic organization.</title>
        <authorList>
            <person name="Putnam N.H."/>
            <person name="Srivastava M."/>
            <person name="Hellsten U."/>
            <person name="Dirks B."/>
            <person name="Chapman J."/>
            <person name="Salamov A."/>
            <person name="Terry A."/>
            <person name="Shapiro H."/>
            <person name="Lindquist E."/>
            <person name="Kapitonov V.V."/>
            <person name="Jurka J."/>
            <person name="Genikhovich G."/>
            <person name="Grigoriev I.V."/>
            <person name="Lucas S.M."/>
            <person name="Steele R.E."/>
            <person name="Finnerty J.R."/>
            <person name="Technau U."/>
            <person name="Martindale M.Q."/>
            <person name="Rokhsar D.S."/>
        </authorList>
    </citation>
    <scope>NUCLEOTIDE SEQUENCE [LARGE SCALE GENOMIC DNA]</scope>
    <source>
        <strain evidence="4">CH2 X CH6</strain>
    </source>
</reference>
<keyword evidence="1" id="KW-0732">Signal</keyword>
<dbReference type="eggNOG" id="KOG2258">
    <property type="taxonomic scope" value="Eukaryota"/>
</dbReference>
<dbReference type="GO" id="GO:0006629">
    <property type="term" value="P:lipid metabolic process"/>
    <property type="evidence" value="ECO:0007669"/>
    <property type="project" value="InterPro"/>
</dbReference>
<proteinExistence type="predicted"/>
<dbReference type="SUPFAM" id="SSF51695">
    <property type="entry name" value="PLC-like phosphodiesterases"/>
    <property type="match status" value="1"/>
</dbReference>
<keyword evidence="4" id="KW-1185">Reference proteome</keyword>
<organism evidence="3 4">
    <name type="scientific">Nematostella vectensis</name>
    <name type="common">Starlet sea anemone</name>
    <dbReference type="NCBI Taxonomy" id="45351"/>
    <lineage>
        <taxon>Eukaryota</taxon>
        <taxon>Metazoa</taxon>
        <taxon>Cnidaria</taxon>
        <taxon>Anthozoa</taxon>
        <taxon>Hexacorallia</taxon>
        <taxon>Actiniaria</taxon>
        <taxon>Edwardsiidae</taxon>
        <taxon>Nematostella</taxon>
    </lineage>
</organism>
<feature type="signal peptide" evidence="1">
    <location>
        <begin position="1"/>
        <end position="21"/>
    </location>
</feature>
<dbReference type="EMBL" id="DS469522">
    <property type="protein sequence ID" value="EDO47047.1"/>
    <property type="molecule type" value="Genomic_DNA"/>
</dbReference>
<dbReference type="Gene3D" id="3.20.20.190">
    <property type="entry name" value="Phosphatidylinositol (PI) phosphodiesterase"/>
    <property type="match status" value="1"/>
</dbReference>
<dbReference type="PANTHER" id="PTHR46211:SF14">
    <property type="entry name" value="GLYCEROPHOSPHODIESTER PHOSPHODIESTERASE"/>
    <property type="match status" value="1"/>
</dbReference>
<dbReference type="PROSITE" id="PS51704">
    <property type="entry name" value="GP_PDE"/>
    <property type="match status" value="1"/>
</dbReference>
<dbReference type="Proteomes" id="UP000001593">
    <property type="component" value="Unassembled WGS sequence"/>
</dbReference>
<evidence type="ECO:0000313" key="3">
    <source>
        <dbReference type="EMBL" id="EDO47047.1"/>
    </source>
</evidence>
<dbReference type="GO" id="GO:0008081">
    <property type="term" value="F:phosphoric diester hydrolase activity"/>
    <property type="evidence" value="ECO:0000318"/>
    <property type="project" value="GO_Central"/>
</dbReference>
<evidence type="ECO:0000313" key="4">
    <source>
        <dbReference type="Proteomes" id="UP000001593"/>
    </source>
</evidence>
<sequence>MLLVHKVLVLFSSVTVISVIATDPCFESRYLQAVPKDHLFHTKTKPLVIGHRGNPVRYQENTLEGFTSLLGTNADGFELDIYLTKDEELVCFHDDNTKFLTGEEHVMWETNAEDLTKVYTLQSFNFSGKVYKFDKKRPLPMLKDVLTKMKDTGKLMYLEMKPSRLRNMTESNKVGKAVAKLVTEMGLVKQAMLNSFDPFKTLAAKRENPDIPIGFFYYSSYWNPSTAKVLRDTIRQLPGMASCVDTSPSGVDFINKMFQSGAAAKSINASFLDMDYKIYDDPRYSNDTFQTLRGNYSASISAGAWTLYSMKNSDEQDKIQDVLIDRLVRQGAERLITDDVYRMLKKLGRPQTPPISAANYGRVSLSGILLLLFLSFVIYL</sequence>
<dbReference type="STRING" id="45351.A7RNE3"/>
<feature type="domain" description="GP-PDE" evidence="2">
    <location>
        <begin position="46"/>
        <end position="316"/>
    </location>
</feature>
<dbReference type="OrthoDB" id="197419at2759"/>
<evidence type="ECO:0000256" key="1">
    <source>
        <dbReference type="SAM" id="SignalP"/>
    </source>
</evidence>
<dbReference type="PhylomeDB" id="A7RNE3"/>
<gene>
    <name evidence="3" type="ORF">NEMVEDRAFT_v1g239570</name>
</gene>
<name>A7RNE3_NEMVE</name>
<accession>A7RNE3</accession>
<feature type="chain" id="PRO_5002714384" description="GP-PDE domain-containing protein" evidence="1">
    <location>
        <begin position="22"/>
        <end position="380"/>
    </location>
</feature>
<dbReference type="Pfam" id="PF03009">
    <property type="entry name" value="GDPD"/>
    <property type="match status" value="1"/>
</dbReference>
<dbReference type="OMA" id="NITAYKM"/>
<dbReference type="AlphaFoldDB" id="A7RNE3"/>